<dbReference type="InterPro" id="IPR050595">
    <property type="entry name" value="Bact_response_regulator"/>
</dbReference>
<dbReference type="SMART" id="SM00448">
    <property type="entry name" value="REC"/>
    <property type="match status" value="1"/>
</dbReference>
<evidence type="ECO:0000256" key="2">
    <source>
        <dbReference type="PROSITE-ProRule" id="PRU00169"/>
    </source>
</evidence>
<gene>
    <name evidence="4" type="ORF">AMJ40_05950</name>
</gene>
<feature type="domain" description="Response regulatory" evidence="3">
    <location>
        <begin position="9"/>
        <end position="131"/>
    </location>
</feature>
<dbReference type="InterPro" id="IPR001789">
    <property type="entry name" value="Sig_transdc_resp-reg_receiver"/>
</dbReference>
<dbReference type="AlphaFoldDB" id="A0A0S7WGG5"/>
<dbReference type="PANTHER" id="PTHR44591:SF3">
    <property type="entry name" value="RESPONSE REGULATORY DOMAIN-CONTAINING PROTEIN"/>
    <property type="match status" value="1"/>
</dbReference>
<evidence type="ECO:0000259" key="3">
    <source>
        <dbReference type="PROSITE" id="PS50110"/>
    </source>
</evidence>
<dbReference type="EMBL" id="LIZT01000067">
    <property type="protein sequence ID" value="KPJ49252.1"/>
    <property type="molecule type" value="Genomic_DNA"/>
</dbReference>
<comment type="caution">
    <text evidence="4">The sequence shown here is derived from an EMBL/GenBank/DDBJ whole genome shotgun (WGS) entry which is preliminary data.</text>
</comment>
<organism evidence="4 5">
    <name type="scientific">candidate division TA06 bacterium DG_26</name>
    <dbReference type="NCBI Taxonomy" id="1703771"/>
    <lineage>
        <taxon>Bacteria</taxon>
        <taxon>Bacteria division TA06</taxon>
    </lineage>
</organism>
<dbReference type="SUPFAM" id="SSF52172">
    <property type="entry name" value="CheY-like"/>
    <property type="match status" value="1"/>
</dbReference>
<accession>A0A0S7WGG5</accession>
<dbReference type="Pfam" id="PF00072">
    <property type="entry name" value="Response_reg"/>
    <property type="match status" value="1"/>
</dbReference>
<dbReference type="PROSITE" id="PS50110">
    <property type="entry name" value="RESPONSE_REGULATORY"/>
    <property type="match status" value="1"/>
</dbReference>
<keyword evidence="1 2" id="KW-0597">Phosphoprotein</keyword>
<sequence length="140" mass="16038">MDRSQSTAKVLIIDDDLDFVQWAREILERRSFAVDGAHNLEQAMDKLSREKPDLIVLDIMLEKLSDGLTICYRLKQDPELRDIPVFAISAISEKTGLRLGVKEGNRYFQPDAYAEKPISAAHLLHGIEKLLKKMEWKEGE</sequence>
<dbReference type="Gene3D" id="3.40.50.2300">
    <property type="match status" value="1"/>
</dbReference>
<reference evidence="4 5" key="1">
    <citation type="journal article" date="2015" name="Microbiome">
        <title>Genomic resolution of linkages in carbon, nitrogen, and sulfur cycling among widespread estuary sediment bacteria.</title>
        <authorList>
            <person name="Baker B.J."/>
            <person name="Lazar C.S."/>
            <person name="Teske A.P."/>
            <person name="Dick G.J."/>
        </authorList>
    </citation>
    <scope>NUCLEOTIDE SEQUENCE [LARGE SCALE GENOMIC DNA]</scope>
    <source>
        <strain evidence="4">DG_26</strain>
    </source>
</reference>
<feature type="modified residue" description="4-aspartylphosphate" evidence="2">
    <location>
        <position position="58"/>
    </location>
</feature>
<dbReference type="PANTHER" id="PTHR44591">
    <property type="entry name" value="STRESS RESPONSE REGULATOR PROTEIN 1"/>
    <property type="match status" value="1"/>
</dbReference>
<name>A0A0S7WGG5_UNCT6</name>
<protein>
    <recommendedName>
        <fullName evidence="3">Response regulatory domain-containing protein</fullName>
    </recommendedName>
</protein>
<dbReference type="InterPro" id="IPR011006">
    <property type="entry name" value="CheY-like_superfamily"/>
</dbReference>
<evidence type="ECO:0000313" key="4">
    <source>
        <dbReference type="EMBL" id="KPJ49252.1"/>
    </source>
</evidence>
<evidence type="ECO:0000256" key="1">
    <source>
        <dbReference type="ARBA" id="ARBA00022553"/>
    </source>
</evidence>
<evidence type="ECO:0000313" key="5">
    <source>
        <dbReference type="Proteomes" id="UP000051124"/>
    </source>
</evidence>
<proteinExistence type="predicted"/>
<dbReference type="GO" id="GO:0000160">
    <property type="term" value="P:phosphorelay signal transduction system"/>
    <property type="evidence" value="ECO:0007669"/>
    <property type="project" value="InterPro"/>
</dbReference>
<dbReference type="Proteomes" id="UP000051124">
    <property type="component" value="Unassembled WGS sequence"/>
</dbReference>